<dbReference type="Proteomes" id="UP000789390">
    <property type="component" value="Unassembled WGS sequence"/>
</dbReference>
<proteinExistence type="predicted"/>
<keyword evidence="2" id="KW-1185">Reference proteome</keyword>
<evidence type="ECO:0000313" key="1">
    <source>
        <dbReference type="EMBL" id="CAH0113581.1"/>
    </source>
</evidence>
<name>A0A8J2S2J9_9CRUS</name>
<accession>A0A8J2S2J9</accession>
<comment type="caution">
    <text evidence="1">The sequence shown here is derived from an EMBL/GenBank/DDBJ whole genome shotgun (WGS) entry which is preliminary data.</text>
</comment>
<gene>
    <name evidence="1" type="ORF">DGAL_LOCUS17478</name>
</gene>
<reference evidence="1" key="1">
    <citation type="submission" date="2021-11" db="EMBL/GenBank/DDBJ databases">
        <authorList>
            <person name="Schell T."/>
        </authorList>
    </citation>
    <scope>NUCLEOTIDE SEQUENCE</scope>
    <source>
        <strain evidence="1">M5</strain>
    </source>
</reference>
<dbReference type="AlphaFoldDB" id="A0A8J2S2J9"/>
<evidence type="ECO:0000313" key="2">
    <source>
        <dbReference type="Proteomes" id="UP000789390"/>
    </source>
</evidence>
<sequence length="76" mass="9122">MCLLFQVQLKEERIIGNLECVSYWKLPDRVIVHFIHGPMDKVPKVKIYSSSVSFDWNWLIEKRQRVMKESKDEGRL</sequence>
<organism evidence="1 2">
    <name type="scientific">Daphnia galeata</name>
    <dbReference type="NCBI Taxonomy" id="27404"/>
    <lineage>
        <taxon>Eukaryota</taxon>
        <taxon>Metazoa</taxon>
        <taxon>Ecdysozoa</taxon>
        <taxon>Arthropoda</taxon>
        <taxon>Crustacea</taxon>
        <taxon>Branchiopoda</taxon>
        <taxon>Diplostraca</taxon>
        <taxon>Cladocera</taxon>
        <taxon>Anomopoda</taxon>
        <taxon>Daphniidae</taxon>
        <taxon>Daphnia</taxon>
    </lineage>
</organism>
<protein>
    <submittedName>
        <fullName evidence="1">Uncharacterized protein</fullName>
    </submittedName>
</protein>
<dbReference type="EMBL" id="CAKKLH010000342">
    <property type="protein sequence ID" value="CAH0113581.1"/>
    <property type="molecule type" value="Genomic_DNA"/>
</dbReference>